<dbReference type="InterPro" id="IPR010982">
    <property type="entry name" value="Lambda_DNA-bd_dom_sf"/>
</dbReference>
<evidence type="ECO:0000313" key="7">
    <source>
        <dbReference type="Proteomes" id="UP000231451"/>
    </source>
</evidence>
<keyword evidence="3" id="KW-0804">Transcription</keyword>
<keyword evidence="7" id="KW-1185">Reference proteome</keyword>
<gene>
    <name evidence="6" type="ORF">CSQ87_03375</name>
</gene>
<evidence type="ECO:0000313" key="6">
    <source>
        <dbReference type="EMBL" id="PJM75909.1"/>
    </source>
</evidence>
<dbReference type="PROSITE" id="PS50932">
    <property type="entry name" value="HTH_LACI_2"/>
    <property type="match status" value="1"/>
</dbReference>
<dbReference type="Pfam" id="PF00356">
    <property type="entry name" value="LacI"/>
    <property type="match status" value="1"/>
</dbReference>
<dbReference type="InterPro" id="IPR001761">
    <property type="entry name" value="Peripla_BP/Lac1_sug-bd_dom"/>
</dbReference>
<protein>
    <submittedName>
        <fullName evidence="6">LacI family transcriptional regulator</fullName>
    </submittedName>
</protein>
<feature type="region of interest" description="Disordered" evidence="4">
    <location>
        <begin position="234"/>
        <end position="273"/>
    </location>
</feature>
<dbReference type="SUPFAM" id="SSF53822">
    <property type="entry name" value="Periplasmic binding protein-like I"/>
    <property type="match status" value="2"/>
</dbReference>
<evidence type="ECO:0000256" key="4">
    <source>
        <dbReference type="SAM" id="MobiDB-lite"/>
    </source>
</evidence>
<dbReference type="CDD" id="cd01392">
    <property type="entry name" value="HTH_LacI"/>
    <property type="match status" value="1"/>
</dbReference>
<dbReference type="SMART" id="SM00354">
    <property type="entry name" value="HTH_LACI"/>
    <property type="match status" value="1"/>
</dbReference>
<name>A0A2M9HGI6_9BIFI</name>
<dbReference type="RefSeq" id="WP_100512443.1">
    <property type="nucleotide sequence ID" value="NZ_PEBK01000002.1"/>
</dbReference>
<dbReference type="GO" id="GO:0000976">
    <property type="term" value="F:transcription cis-regulatory region binding"/>
    <property type="evidence" value="ECO:0007669"/>
    <property type="project" value="TreeGrafter"/>
</dbReference>
<dbReference type="GO" id="GO:0003700">
    <property type="term" value="F:DNA-binding transcription factor activity"/>
    <property type="evidence" value="ECO:0007669"/>
    <property type="project" value="TreeGrafter"/>
</dbReference>
<reference evidence="6 7" key="1">
    <citation type="submission" date="2017-10" db="EMBL/GenBank/DDBJ databases">
        <title>Draft genome sequences of strains TRE 1, TRE 9, TRE H and TRI 7, isolated from tamarins, belonging to four potential novel Bifidobacterium species.</title>
        <authorList>
            <person name="Mattarelli P."/>
            <person name="Modesto M."/>
            <person name="Puglisi E."/>
            <person name="Morelli L."/>
            <person name="Spezio C."/>
            <person name="Bonetti A."/>
            <person name="Sandri C."/>
        </authorList>
    </citation>
    <scope>NUCLEOTIDE SEQUENCE [LARGE SCALE GENOMIC DNA]</scope>
    <source>
        <strain evidence="7">TRI7</strain>
    </source>
</reference>
<keyword evidence="2" id="KW-0238">DNA-binding</keyword>
<dbReference type="Proteomes" id="UP000231451">
    <property type="component" value="Unassembled WGS sequence"/>
</dbReference>
<proteinExistence type="predicted"/>
<dbReference type="OrthoDB" id="252678at2"/>
<organism evidence="6 7">
    <name type="scientific">Bifidobacterium simiarum</name>
    <dbReference type="NCBI Taxonomy" id="2045441"/>
    <lineage>
        <taxon>Bacteria</taxon>
        <taxon>Bacillati</taxon>
        <taxon>Actinomycetota</taxon>
        <taxon>Actinomycetes</taxon>
        <taxon>Bifidobacteriales</taxon>
        <taxon>Bifidobacteriaceae</taxon>
        <taxon>Bifidobacterium</taxon>
    </lineage>
</organism>
<comment type="caution">
    <text evidence="6">The sequence shown here is derived from an EMBL/GenBank/DDBJ whole genome shotgun (WGS) entry which is preliminary data.</text>
</comment>
<feature type="domain" description="HTH lacI-type" evidence="5">
    <location>
        <begin position="2"/>
        <end position="56"/>
    </location>
</feature>
<dbReference type="InterPro" id="IPR028082">
    <property type="entry name" value="Peripla_BP_I"/>
</dbReference>
<dbReference type="InterPro" id="IPR000843">
    <property type="entry name" value="HTH_LacI"/>
</dbReference>
<evidence type="ECO:0000256" key="3">
    <source>
        <dbReference type="ARBA" id="ARBA00023163"/>
    </source>
</evidence>
<dbReference type="PANTHER" id="PTHR30146:SF109">
    <property type="entry name" value="HTH-TYPE TRANSCRIPTIONAL REGULATOR GALS"/>
    <property type="match status" value="1"/>
</dbReference>
<dbReference type="Gene3D" id="3.40.50.2300">
    <property type="match status" value="3"/>
</dbReference>
<feature type="compositionally biased region" description="Basic and acidic residues" evidence="4">
    <location>
        <begin position="249"/>
        <end position="273"/>
    </location>
</feature>
<accession>A0A2M9HGI6</accession>
<evidence type="ECO:0000256" key="2">
    <source>
        <dbReference type="ARBA" id="ARBA00023125"/>
    </source>
</evidence>
<dbReference type="SUPFAM" id="SSF47413">
    <property type="entry name" value="lambda repressor-like DNA-binding domains"/>
    <property type="match status" value="1"/>
</dbReference>
<keyword evidence="1" id="KW-0805">Transcription regulation</keyword>
<dbReference type="PROSITE" id="PS00356">
    <property type="entry name" value="HTH_LACI_1"/>
    <property type="match status" value="1"/>
</dbReference>
<dbReference type="PANTHER" id="PTHR30146">
    <property type="entry name" value="LACI-RELATED TRANSCRIPTIONAL REPRESSOR"/>
    <property type="match status" value="1"/>
</dbReference>
<sequence length="413" mass="44695">MVSIRDVARKAGVSHQTVSNAINSPNIVSAATRAKIQEAIKELGYKPNASARRLRSGRSDVVAVGISAGKHRAPSPIFDEFLHLLAAEANVDGKQIMLYPRIDEPSEIRHIESLMEQSDVDAIVLNELEVADGRPRWLIEHHQPFVLFGRPWNLPAEEASQIPWVDVDGYSAIKEMTRRLIEAGRRHIGYIGWNSGTGTAINRYAGWHDALVEAGLIANGRVLGGNGGLVGSGSDAGSAAEGGVGAEGLAREEGSAGEERSAGEKDFAGEERYGDTPLSSWAIGTVEAMRAGEEAAAELYERHPELDAIVCPSDNLAVGALSSISHIVKHAVIDGNPNVAMLSRPVWVTGFDNSAIAKAFSFPSIQQPLDVVARELLRMTRDVLDGKPITDDENWHKLLQPELVWRNSPYETE</sequence>
<evidence type="ECO:0000259" key="5">
    <source>
        <dbReference type="PROSITE" id="PS50932"/>
    </source>
</evidence>
<evidence type="ECO:0000256" key="1">
    <source>
        <dbReference type="ARBA" id="ARBA00023015"/>
    </source>
</evidence>
<dbReference type="EMBL" id="PEBK01000002">
    <property type="protein sequence ID" value="PJM75909.1"/>
    <property type="molecule type" value="Genomic_DNA"/>
</dbReference>
<dbReference type="AlphaFoldDB" id="A0A2M9HGI6"/>
<dbReference type="Gene3D" id="1.10.260.40">
    <property type="entry name" value="lambda repressor-like DNA-binding domains"/>
    <property type="match status" value="1"/>
</dbReference>
<dbReference type="Pfam" id="PF00532">
    <property type="entry name" value="Peripla_BP_1"/>
    <property type="match status" value="2"/>
</dbReference>